<evidence type="ECO:0000256" key="4">
    <source>
        <dbReference type="ARBA" id="ARBA00022824"/>
    </source>
</evidence>
<dbReference type="EMBL" id="CAWYQH010000141">
    <property type="protein sequence ID" value="CAK8693949.1"/>
    <property type="molecule type" value="Genomic_DNA"/>
</dbReference>
<comment type="subcellular location">
    <subcellularLocation>
        <location evidence="1 8">Endoplasmic reticulum membrane</location>
        <topology evidence="1 8">Multi-pass membrane protein</topology>
    </subcellularLocation>
</comment>
<protein>
    <recommendedName>
        <fullName evidence="8">Lipase maturation factor</fullName>
    </recommendedName>
</protein>
<keyword evidence="3 8" id="KW-0812">Transmembrane</keyword>
<feature type="transmembrane region" description="Helical" evidence="8">
    <location>
        <begin position="222"/>
        <end position="246"/>
    </location>
</feature>
<proteinExistence type="inferred from homology"/>
<gene>
    <name evidence="11" type="ORF">CVLEPA_LOCUS27234</name>
</gene>
<organism evidence="11 12">
    <name type="scientific">Clavelina lepadiformis</name>
    <name type="common">Light-bulb sea squirt</name>
    <name type="synonym">Ascidia lepadiformis</name>
    <dbReference type="NCBI Taxonomy" id="159417"/>
    <lineage>
        <taxon>Eukaryota</taxon>
        <taxon>Metazoa</taxon>
        <taxon>Chordata</taxon>
        <taxon>Tunicata</taxon>
        <taxon>Ascidiacea</taxon>
        <taxon>Aplousobranchia</taxon>
        <taxon>Clavelinidae</taxon>
        <taxon>Clavelina</taxon>
    </lineage>
</organism>
<evidence type="ECO:0000256" key="5">
    <source>
        <dbReference type="ARBA" id="ARBA00022989"/>
    </source>
</evidence>
<feature type="transmembrane region" description="Helical" evidence="8">
    <location>
        <begin position="258"/>
        <end position="285"/>
    </location>
</feature>
<evidence type="ECO:0000256" key="6">
    <source>
        <dbReference type="ARBA" id="ARBA00023136"/>
    </source>
</evidence>
<feature type="domain" description="Lipase maturation factor 1/2 C-terminal" evidence="10">
    <location>
        <begin position="443"/>
        <end position="584"/>
    </location>
</feature>
<keyword evidence="12" id="KW-1185">Reference proteome</keyword>
<comment type="similarity">
    <text evidence="2 8">Belongs to the lipase maturation factor family.</text>
</comment>
<name>A0ABP0GSY4_CLALP</name>
<feature type="transmembrane region" description="Helical" evidence="8">
    <location>
        <begin position="105"/>
        <end position="122"/>
    </location>
</feature>
<evidence type="ECO:0000259" key="9">
    <source>
        <dbReference type="Pfam" id="PF06762"/>
    </source>
</evidence>
<feature type="transmembrane region" description="Helical" evidence="8">
    <location>
        <begin position="363"/>
        <end position="388"/>
    </location>
</feature>
<dbReference type="PANTHER" id="PTHR14463">
    <property type="entry name" value="LIPASE MATURATION FACTOR"/>
    <property type="match status" value="1"/>
</dbReference>
<comment type="caution">
    <text evidence="11">The sequence shown here is derived from an EMBL/GenBank/DDBJ whole genome shotgun (WGS) entry which is preliminary data.</text>
</comment>
<keyword evidence="5 8" id="KW-1133">Transmembrane helix</keyword>
<feature type="transmembrane region" description="Helical" evidence="8">
    <location>
        <begin position="394"/>
        <end position="416"/>
    </location>
</feature>
<dbReference type="InterPro" id="IPR009613">
    <property type="entry name" value="LMF"/>
</dbReference>
<accession>A0ABP0GSY4</accession>
<comment type="function">
    <text evidence="8">Involved in the maturation of specific proteins in the endoplasmic reticulum.</text>
</comment>
<dbReference type="Pfam" id="PF06762">
    <property type="entry name" value="LMF1"/>
    <property type="match status" value="1"/>
</dbReference>
<sequence length="661" mass="76961">MERRDNTARTRDLFLRLMSLVYMFAFASIYVQIPGLYGKNGIMPVHSLIQTIFGENKGKSAESLFLHTPTLLWFMKVDPDLGLEILSLLGVFFSFICILWQKVRIMPFLCILWLLYLSIYKVGETFLWFQWDILLLEAGFLTILVAPVVNRKSDPITGASYHRQLPFFLVKWLLFRLMFASGIVKLTSQCPTWWGLTALNYHYESQCIPTPLAWWAHHSPDAVHQLSVIGAYIIEIAIPFLFISPVRLHRLVAAYAQIFLMILIYLSGNYNFFNILTVVLCLSLFDDDHLDFLKDFFTFGCIRAKPQVKIQHVTPLQSFVNFIGCLGALGFYGYWIYHLFGYKNGKFFLNFKPNDLNEFMKWVMPYLVALGVVTFSLKAICMVWKMLFRRSLNTLIKFLLILGPSVYILTISMVPFSSLQPGFSGNLWPIAHTWHRQSLRFDLVHSYGLFRRMTGVGGRPEVVLEGSHAENGNWREYHFNYKPGKTTVSPPWVAPHQPRLDWQMWFAALDNYHRNPWLISFMHRLLRGEPDVLKLIDRSKNPFKERPPKLIRAVLYHYHYTRPLKDGGLPKAWWKREFKSIYVPAIQKDDTTALEFLKYHRLMPLSHPKVRAQPGMVEMFCRKVRESTEQMSPELLLWSLALTAFFLSLLGSILPFNFGSN</sequence>
<feature type="transmembrane region" description="Helical" evidence="8">
    <location>
        <begin position="13"/>
        <end position="33"/>
    </location>
</feature>
<evidence type="ECO:0000256" key="7">
    <source>
        <dbReference type="ARBA" id="ARBA00023180"/>
    </source>
</evidence>
<evidence type="ECO:0000313" key="11">
    <source>
        <dbReference type="EMBL" id="CAK8693949.1"/>
    </source>
</evidence>
<evidence type="ECO:0000256" key="2">
    <source>
        <dbReference type="ARBA" id="ARBA00005512"/>
    </source>
</evidence>
<evidence type="ECO:0000256" key="1">
    <source>
        <dbReference type="ARBA" id="ARBA00004477"/>
    </source>
</evidence>
<feature type="transmembrane region" description="Helical" evidence="8">
    <location>
        <begin position="319"/>
        <end position="342"/>
    </location>
</feature>
<feature type="transmembrane region" description="Helical" evidence="8">
    <location>
        <begin position="635"/>
        <end position="658"/>
    </location>
</feature>
<evidence type="ECO:0000256" key="3">
    <source>
        <dbReference type="ARBA" id="ARBA00022692"/>
    </source>
</evidence>
<evidence type="ECO:0000256" key="8">
    <source>
        <dbReference type="RuleBase" id="RU361229"/>
    </source>
</evidence>
<dbReference type="InterPro" id="IPR057434">
    <property type="entry name" value="LMF1/2_N"/>
</dbReference>
<evidence type="ECO:0000313" key="12">
    <source>
        <dbReference type="Proteomes" id="UP001642483"/>
    </source>
</evidence>
<reference evidence="11 12" key="1">
    <citation type="submission" date="2024-02" db="EMBL/GenBank/DDBJ databases">
        <authorList>
            <person name="Daric V."/>
            <person name="Darras S."/>
        </authorList>
    </citation>
    <scope>NUCLEOTIDE SEQUENCE [LARGE SCALE GENOMIC DNA]</scope>
</reference>
<dbReference type="PANTHER" id="PTHR14463:SF5">
    <property type="entry name" value="LIPASE MATURATION FACTOR 2"/>
    <property type="match status" value="1"/>
</dbReference>
<keyword evidence="7" id="KW-0325">Glycoprotein</keyword>
<dbReference type="InterPro" id="IPR057433">
    <property type="entry name" value="LMF1/2_C"/>
</dbReference>
<feature type="transmembrane region" description="Helical" evidence="8">
    <location>
        <begin position="169"/>
        <end position="187"/>
    </location>
</feature>
<feature type="domain" description="Lipase maturation factor 1/2 N-terminal" evidence="9">
    <location>
        <begin position="128"/>
        <end position="290"/>
    </location>
</feature>
<keyword evidence="6 8" id="KW-0472">Membrane</keyword>
<feature type="transmembrane region" description="Helical" evidence="8">
    <location>
        <begin position="81"/>
        <end position="100"/>
    </location>
</feature>
<feature type="transmembrane region" description="Helical" evidence="8">
    <location>
        <begin position="128"/>
        <end position="149"/>
    </location>
</feature>
<dbReference type="Pfam" id="PF25179">
    <property type="entry name" value="LMF1_C"/>
    <property type="match status" value="1"/>
</dbReference>
<dbReference type="Proteomes" id="UP001642483">
    <property type="component" value="Unassembled WGS sequence"/>
</dbReference>
<evidence type="ECO:0000259" key="10">
    <source>
        <dbReference type="Pfam" id="PF25179"/>
    </source>
</evidence>
<keyword evidence="4 8" id="KW-0256">Endoplasmic reticulum</keyword>